<feature type="region of interest" description="Disordered" evidence="1">
    <location>
        <begin position="129"/>
        <end position="195"/>
    </location>
</feature>
<feature type="compositionally biased region" description="Basic and acidic residues" evidence="1">
    <location>
        <begin position="39"/>
        <end position="49"/>
    </location>
</feature>
<feature type="compositionally biased region" description="Basic and acidic residues" evidence="1">
    <location>
        <begin position="17"/>
        <end position="32"/>
    </location>
</feature>
<feature type="compositionally biased region" description="Polar residues" evidence="1">
    <location>
        <begin position="146"/>
        <end position="161"/>
    </location>
</feature>
<feature type="compositionally biased region" description="Basic and acidic residues" evidence="1">
    <location>
        <begin position="75"/>
        <end position="86"/>
    </location>
</feature>
<dbReference type="AlphaFoldDB" id="A0A7S5LK50"/>
<feature type="compositionally biased region" description="Basic and acidic residues" evidence="1">
    <location>
        <begin position="132"/>
        <end position="145"/>
    </location>
</feature>
<proteinExistence type="evidence at transcript level"/>
<reference evidence="2" key="1">
    <citation type="submission" date="2019-11" db="EMBL/GenBank/DDBJ databases">
        <title>Identification of Saliva Proteins of the Whitefly Bemisia tabaci by Transcriptome and LC-MS/MS Analyses.</title>
        <authorList>
            <person name="Huang H.-J."/>
        </authorList>
    </citation>
    <scope>NUCLEOTIDE SEQUENCE</scope>
</reference>
<evidence type="ECO:0000313" key="2">
    <source>
        <dbReference type="EMBL" id="QHB15565.1"/>
    </source>
</evidence>
<accession>A0A7S5LK50</accession>
<feature type="compositionally biased region" description="Polar residues" evidence="1">
    <location>
        <begin position="57"/>
        <end position="74"/>
    </location>
</feature>
<feature type="compositionally biased region" description="Polar residues" evidence="1">
    <location>
        <begin position="168"/>
        <end position="190"/>
    </location>
</feature>
<organism evidence="2">
    <name type="scientific">Bemisia tabaci</name>
    <name type="common">Sweetpotato whitefly</name>
    <name type="synonym">Aleurodes tabaci</name>
    <dbReference type="NCBI Taxonomy" id="7038"/>
    <lineage>
        <taxon>Eukaryota</taxon>
        <taxon>Metazoa</taxon>
        <taxon>Ecdysozoa</taxon>
        <taxon>Arthropoda</taxon>
        <taxon>Hexapoda</taxon>
        <taxon>Insecta</taxon>
        <taxon>Pterygota</taxon>
        <taxon>Neoptera</taxon>
        <taxon>Paraneoptera</taxon>
        <taxon>Hemiptera</taxon>
        <taxon>Sternorrhyncha</taxon>
        <taxon>Aleyrodoidea</taxon>
        <taxon>Aleyrodidae</taxon>
        <taxon>Aleyrodinae</taxon>
        <taxon>Bemisia</taxon>
    </lineage>
</organism>
<sequence length="256" mass="29172">MHSQSKHKVSTSPIFLKDQDIQERNQGQDHHLSSKKRARDGDRHSNYHDRHNRKTKSSGNSANHKRSPQSPDFSHQQKLEVTHETETTLPLDLEGADLSPNAGLSQEVIMGLKEKGLYNDYVKFWKLKKSQRQQEEKMSPDEYRTSDASNIQDGSGCSLQDSDLEDGQISSDSVSSNFGAEPNSRSATDQQDLEIKELMAKRRKIEESSDENTCTSDLPVKYKHEAKNLLDKQNIDSFLRKIHPPEKEGIHFIDSE</sequence>
<feature type="region of interest" description="Disordered" evidence="1">
    <location>
        <begin position="1"/>
        <end position="100"/>
    </location>
</feature>
<protein>
    <submittedName>
        <fullName evidence="2">SP31.8</fullName>
    </submittedName>
</protein>
<evidence type="ECO:0000256" key="1">
    <source>
        <dbReference type="SAM" id="MobiDB-lite"/>
    </source>
</evidence>
<name>A0A7S5LK50_BEMTA</name>
<dbReference type="EMBL" id="MN738028">
    <property type="protein sequence ID" value="QHB15565.1"/>
    <property type="molecule type" value="mRNA"/>
</dbReference>